<feature type="domain" description="Endoribonuclease YicC-like C-terminal" evidence="7">
    <location>
        <begin position="176"/>
        <end position="294"/>
    </location>
</feature>
<evidence type="ECO:0000259" key="6">
    <source>
        <dbReference type="Pfam" id="PF03755"/>
    </source>
</evidence>
<protein>
    <submittedName>
        <fullName evidence="8">TIGR00255 family protein</fullName>
    </submittedName>
</protein>
<comment type="similarity">
    <text evidence="5">Belongs to the YicC/YloC family.</text>
</comment>
<dbReference type="PANTHER" id="PTHR30636:SF3">
    <property type="entry name" value="UPF0701 PROTEIN YICC"/>
    <property type="match status" value="1"/>
</dbReference>
<organism evidence="8 9">
    <name type="scientific">Spirochaeta africana (strain ATCC 700263 / DSM 8902 / Z-7692)</name>
    <dbReference type="NCBI Taxonomy" id="889378"/>
    <lineage>
        <taxon>Bacteria</taxon>
        <taxon>Pseudomonadati</taxon>
        <taxon>Spirochaetota</taxon>
        <taxon>Spirochaetia</taxon>
        <taxon>Spirochaetales</taxon>
        <taxon>Spirochaetaceae</taxon>
        <taxon>Spirochaeta</taxon>
    </lineage>
</organism>
<dbReference type="OrthoDB" id="9771229at2"/>
<dbReference type="PATRIC" id="fig|889378.3.peg.2403"/>
<accession>H9ULR5</accession>
<dbReference type="STRING" id="889378.Spiaf_2427"/>
<dbReference type="Pfam" id="PF03755">
    <property type="entry name" value="YicC-like_N"/>
    <property type="match status" value="1"/>
</dbReference>
<dbReference type="GO" id="GO:0016787">
    <property type="term" value="F:hydrolase activity"/>
    <property type="evidence" value="ECO:0007669"/>
    <property type="project" value="UniProtKB-KW"/>
</dbReference>
<dbReference type="InterPro" id="IPR013551">
    <property type="entry name" value="YicC-like_C"/>
</dbReference>
<name>H9ULR5_SPIAZ</name>
<evidence type="ECO:0000313" key="9">
    <source>
        <dbReference type="Proteomes" id="UP000007383"/>
    </source>
</evidence>
<dbReference type="Pfam" id="PF08340">
    <property type="entry name" value="YicC-like_C"/>
    <property type="match status" value="1"/>
</dbReference>
<dbReference type="NCBIfam" id="TIGR00255">
    <property type="entry name" value="YicC/YloC family endoribonuclease"/>
    <property type="match status" value="1"/>
</dbReference>
<dbReference type="eggNOG" id="COG1561">
    <property type="taxonomic scope" value="Bacteria"/>
</dbReference>
<dbReference type="HOGENOM" id="CLU_076609_1_0_12"/>
<dbReference type="Proteomes" id="UP000007383">
    <property type="component" value="Chromosome"/>
</dbReference>
<dbReference type="KEGG" id="sfc:Spiaf_2427"/>
<proteinExistence type="inferred from homology"/>
<dbReference type="PANTHER" id="PTHR30636">
    <property type="entry name" value="UPF0701 PROTEIN YICC"/>
    <property type="match status" value="1"/>
</dbReference>
<dbReference type="GO" id="GO:0004521">
    <property type="term" value="F:RNA endonuclease activity"/>
    <property type="evidence" value="ECO:0007669"/>
    <property type="project" value="InterPro"/>
</dbReference>
<dbReference type="RefSeq" id="WP_014456440.1">
    <property type="nucleotide sequence ID" value="NC_017098.1"/>
</dbReference>
<reference evidence="9" key="1">
    <citation type="journal article" date="2013" name="Stand. Genomic Sci.">
        <title>Complete genome sequence of the halophilic bacterium Spirochaeta africana type strain (Z-7692(T)) from the alkaline Lake Magadi in the East African Rift.</title>
        <authorList>
            <person name="Liolos K."/>
            <person name="Abt B."/>
            <person name="Scheuner C."/>
            <person name="Teshima H."/>
            <person name="Held B."/>
            <person name="Lapidus A."/>
            <person name="Nolan M."/>
            <person name="Lucas S."/>
            <person name="Deshpande S."/>
            <person name="Cheng J.F."/>
            <person name="Tapia R."/>
            <person name="Goodwin L.A."/>
            <person name="Pitluck S."/>
            <person name="Pagani I."/>
            <person name="Ivanova N."/>
            <person name="Mavromatis K."/>
            <person name="Mikhailova N."/>
            <person name="Huntemann M."/>
            <person name="Pati A."/>
            <person name="Chen A."/>
            <person name="Palaniappan K."/>
            <person name="Land M."/>
            <person name="Rohde M."/>
            <person name="Tindall B.J."/>
            <person name="Detter J.C."/>
            <person name="Goker M."/>
            <person name="Bristow J."/>
            <person name="Eisen J.A."/>
            <person name="Markowitz V."/>
            <person name="Hugenholtz P."/>
            <person name="Woyke T."/>
            <person name="Klenk H.P."/>
            <person name="Kyrpides N.C."/>
        </authorList>
    </citation>
    <scope>NUCLEOTIDE SEQUENCE</scope>
    <source>
        <strain evidence="9">ATCC 700263 / DSM 8902 / Z-7692</strain>
    </source>
</reference>
<keyword evidence="9" id="KW-1185">Reference proteome</keyword>
<evidence type="ECO:0000313" key="8">
    <source>
        <dbReference type="EMBL" id="AFG38458.1"/>
    </source>
</evidence>
<evidence type="ECO:0000256" key="4">
    <source>
        <dbReference type="ARBA" id="ARBA00022801"/>
    </source>
</evidence>
<evidence type="ECO:0000256" key="1">
    <source>
        <dbReference type="ARBA" id="ARBA00001968"/>
    </source>
</evidence>
<evidence type="ECO:0000256" key="2">
    <source>
        <dbReference type="ARBA" id="ARBA00022722"/>
    </source>
</evidence>
<dbReference type="InterPro" id="IPR005229">
    <property type="entry name" value="YicC/YloC-like"/>
</dbReference>
<comment type="cofactor">
    <cofactor evidence="1">
        <name>a divalent metal cation</name>
        <dbReference type="ChEBI" id="CHEBI:60240"/>
    </cofactor>
</comment>
<dbReference type="InterPro" id="IPR013527">
    <property type="entry name" value="YicC-like_N"/>
</dbReference>
<keyword evidence="2" id="KW-0540">Nuclease</keyword>
<feature type="domain" description="Endoribonuclease YicC-like N-terminal" evidence="6">
    <location>
        <begin position="2"/>
        <end position="158"/>
    </location>
</feature>
<dbReference type="AlphaFoldDB" id="H9ULR5"/>
<evidence type="ECO:0000256" key="3">
    <source>
        <dbReference type="ARBA" id="ARBA00022759"/>
    </source>
</evidence>
<evidence type="ECO:0000259" key="7">
    <source>
        <dbReference type="Pfam" id="PF08340"/>
    </source>
</evidence>
<keyword evidence="4" id="KW-0378">Hydrolase</keyword>
<sequence length="294" mass="33594">MISMTGYGIQEYQDEQLILSVELKSYNNRYLDITMNMPGMLNPLEEELRTLLKGTARRGKLELYIRFRRMEQDTRVRLDAGLLQGYLSALQDARRLSAEGDVAVAADRLQAADLLSIEGLFSVESSRDVEELRKPLFDAVTAALQQWHAARVREGAATRDNIRAQMQRIQAAYQTVAKRAPELEQRIREMLHERFTELMGDQIDLQRVYAETAALLVKYSVNEELARLGAHIEEFLRLADSGGSIGKRMDFLCQEMHREMNTIGSKSALLEISRSVIDMKDALENIREQARNIE</sequence>
<evidence type="ECO:0000256" key="5">
    <source>
        <dbReference type="ARBA" id="ARBA00035648"/>
    </source>
</evidence>
<gene>
    <name evidence="8" type="ordered locus">Spiaf_2427</name>
</gene>
<keyword evidence="3" id="KW-0255">Endonuclease</keyword>
<dbReference type="EMBL" id="CP003282">
    <property type="protein sequence ID" value="AFG38458.1"/>
    <property type="molecule type" value="Genomic_DNA"/>
</dbReference>